<name>A0A0D5YLR0_ACIBA</name>
<dbReference type="AlphaFoldDB" id="A0A0D5YLR0"/>
<evidence type="ECO:0000313" key="2">
    <source>
        <dbReference type="Proteomes" id="UP000032746"/>
    </source>
</evidence>
<evidence type="ECO:0000313" key="1">
    <source>
        <dbReference type="EMBL" id="AKA32833.1"/>
    </source>
</evidence>
<dbReference type="PATRIC" id="fig|470.1345.peg.3071"/>
<sequence length="33" mass="3962">MQFKLFKFPLQKETLVRFISSDKRSNMAETINL</sequence>
<proteinExistence type="predicted"/>
<organism evidence="1 2">
    <name type="scientific">Acinetobacter baumannii</name>
    <dbReference type="NCBI Taxonomy" id="470"/>
    <lineage>
        <taxon>Bacteria</taxon>
        <taxon>Pseudomonadati</taxon>
        <taxon>Pseudomonadota</taxon>
        <taxon>Gammaproteobacteria</taxon>
        <taxon>Moraxellales</taxon>
        <taxon>Moraxellaceae</taxon>
        <taxon>Acinetobacter</taxon>
        <taxon>Acinetobacter calcoaceticus/baumannii complex</taxon>
    </lineage>
</organism>
<dbReference type="Proteomes" id="UP000032746">
    <property type="component" value="Chromosome"/>
</dbReference>
<protein>
    <submittedName>
        <fullName evidence="1">Uncharacterized protein</fullName>
    </submittedName>
</protein>
<reference evidence="2" key="2">
    <citation type="submission" date="2015-03" db="EMBL/GenBank/DDBJ databases">
        <authorList>
            <person name="Gallagher L.A."/>
            <person name="Hayden H.S."/>
            <person name="Weiss E.J."/>
            <person name="Hager K.R."/>
            <person name="Ramage E."/>
            <person name="Radey M.R."/>
            <person name="Bydalek R."/>
            <person name="Manoil C."/>
            <person name="Miller S.I."/>
            <person name="Brittnacher M.J."/>
        </authorList>
    </citation>
    <scope>NUCLEOTIDE SEQUENCE [LARGE SCALE GENOMIC DNA]</scope>
    <source>
        <strain evidence="2">AB5075-UW</strain>
    </source>
</reference>
<gene>
    <name evidence="1" type="ORF">ABUW_3126</name>
</gene>
<reference evidence="1 2" key="1">
    <citation type="journal article" date="2015" name="J. Bacteriol.">
        <title>Resources for Genetic and Genomic Analysis of Emerging Pathogen Acinetobacter baumannii.</title>
        <authorList>
            <person name="Gallagher L.A."/>
            <person name="Ramage E."/>
            <person name="Weiss E.J."/>
            <person name="Radey M."/>
            <person name="Hayden H.S."/>
            <person name="Held K.G."/>
            <person name="Huse H.K."/>
            <person name="Zurawski D.V."/>
            <person name="Brittnacher M.J."/>
            <person name="Manoil C."/>
        </authorList>
    </citation>
    <scope>NUCLEOTIDE SEQUENCE [LARGE SCALE GENOMIC DNA]</scope>
    <source>
        <strain evidence="1 2">AB5075-UW</strain>
    </source>
</reference>
<accession>A0A0D5YLR0</accession>
<dbReference type="EMBL" id="CP008706">
    <property type="protein sequence ID" value="AKA32833.1"/>
    <property type="molecule type" value="Genomic_DNA"/>
</dbReference>